<evidence type="ECO:0008006" key="4">
    <source>
        <dbReference type="Google" id="ProtNLM"/>
    </source>
</evidence>
<feature type="chain" id="PRO_5015734752" description="PrcB C-terminal domain-containing protein" evidence="1">
    <location>
        <begin position="32"/>
        <end position="172"/>
    </location>
</feature>
<gene>
    <name evidence="2" type="ORF">ENSA7_44830</name>
</gene>
<comment type="caution">
    <text evidence="2">The sequence shown here is derived from an EMBL/GenBank/DDBJ whole genome shotgun (WGS) entry which is preliminary data.</text>
</comment>
<keyword evidence="1" id="KW-0732">Signal</keyword>
<dbReference type="EMBL" id="PVNL01000092">
    <property type="protein sequence ID" value="PRQ05593.1"/>
    <property type="molecule type" value="Genomic_DNA"/>
</dbReference>
<accession>A0A2S9YKH7</accession>
<protein>
    <recommendedName>
        <fullName evidence="4">PrcB C-terminal domain-containing protein</fullName>
    </recommendedName>
</protein>
<dbReference type="Proteomes" id="UP000238823">
    <property type="component" value="Unassembled WGS sequence"/>
</dbReference>
<evidence type="ECO:0000313" key="2">
    <source>
        <dbReference type="EMBL" id="PRQ05593.1"/>
    </source>
</evidence>
<proteinExistence type="predicted"/>
<reference evidence="2 3" key="1">
    <citation type="submission" date="2018-03" db="EMBL/GenBank/DDBJ databases">
        <title>Draft Genome Sequences of the Obligatory Marine Myxobacteria Enhygromyxa salina SWB007.</title>
        <authorList>
            <person name="Poehlein A."/>
            <person name="Moghaddam J.A."/>
            <person name="Harms H."/>
            <person name="Alanjari M."/>
            <person name="Koenig G.M."/>
            <person name="Daniel R."/>
            <person name="Schaeberle T.F."/>
        </authorList>
    </citation>
    <scope>NUCLEOTIDE SEQUENCE [LARGE SCALE GENOMIC DNA]</scope>
    <source>
        <strain evidence="2 3">SWB007</strain>
    </source>
</reference>
<name>A0A2S9YKH7_9BACT</name>
<feature type="signal peptide" evidence="1">
    <location>
        <begin position="1"/>
        <end position="31"/>
    </location>
</feature>
<evidence type="ECO:0000313" key="3">
    <source>
        <dbReference type="Proteomes" id="UP000238823"/>
    </source>
</evidence>
<evidence type="ECO:0000256" key="1">
    <source>
        <dbReference type="SAM" id="SignalP"/>
    </source>
</evidence>
<sequence>MLGTCYGRPMRTRALVLACACLGLACSSTEATPAGLLAEVDLRGHLPEGAPPVPSELDEHAASFEVCFVDDAPFDPVGLQIVWHSYPGEGGDAYIVDYAVSLTEPSKGAVVTVVVPDEPGSEIGSINLTPGAPWMEVALVVVRCEREVLVFPRKYKQSLLDQVQIVADGTVR</sequence>
<dbReference type="AlphaFoldDB" id="A0A2S9YKH7"/>
<organism evidence="2 3">
    <name type="scientific">Enhygromyxa salina</name>
    <dbReference type="NCBI Taxonomy" id="215803"/>
    <lineage>
        <taxon>Bacteria</taxon>
        <taxon>Pseudomonadati</taxon>
        <taxon>Myxococcota</taxon>
        <taxon>Polyangia</taxon>
        <taxon>Nannocystales</taxon>
        <taxon>Nannocystaceae</taxon>
        <taxon>Enhygromyxa</taxon>
    </lineage>
</organism>